<evidence type="ECO:0000313" key="3">
    <source>
        <dbReference type="EMBL" id="MFC5190248.1"/>
    </source>
</evidence>
<feature type="domain" description="Glycosyltransferase 2-like" evidence="2">
    <location>
        <begin position="6"/>
        <end position="148"/>
    </location>
</feature>
<feature type="transmembrane region" description="Helical" evidence="1">
    <location>
        <begin position="273"/>
        <end position="290"/>
    </location>
</feature>
<comment type="caution">
    <text evidence="3">The sequence shown here is derived from an EMBL/GenBank/DDBJ whole genome shotgun (WGS) entry which is preliminary data.</text>
</comment>
<keyword evidence="4" id="KW-1185">Reference proteome</keyword>
<dbReference type="Proteomes" id="UP001596163">
    <property type="component" value="Unassembled WGS sequence"/>
</dbReference>
<proteinExistence type="predicted"/>
<evidence type="ECO:0000259" key="2">
    <source>
        <dbReference type="Pfam" id="PF00535"/>
    </source>
</evidence>
<dbReference type="GO" id="GO:0016757">
    <property type="term" value="F:glycosyltransferase activity"/>
    <property type="evidence" value="ECO:0007669"/>
    <property type="project" value="UniProtKB-KW"/>
</dbReference>
<evidence type="ECO:0000256" key="1">
    <source>
        <dbReference type="SAM" id="Phobius"/>
    </source>
</evidence>
<dbReference type="InterPro" id="IPR001173">
    <property type="entry name" value="Glyco_trans_2-like"/>
</dbReference>
<gene>
    <name evidence="3" type="ORF">ACFPIK_00610</name>
</gene>
<dbReference type="InterPro" id="IPR029044">
    <property type="entry name" value="Nucleotide-diphossugar_trans"/>
</dbReference>
<organism evidence="3 4">
    <name type="scientific">Algoriphagus aquatilis</name>
    <dbReference type="NCBI Taxonomy" id="490186"/>
    <lineage>
        <taxon>Bacteria</taxon>
        <taxon>Pseudomonadati</taxon>
        <taxon>Bacteroidota</taxon>
        <taxon>Cytophagia</taxon>
        <taxon>Cytophagales</taxon>
        <taxon>Cyclobacteriaceae</taxon>
        <taxon>Algoriphagus</taxon>
    </lineage>
</organism>
<name>A0ABW0BSQ8_9BACT</name>
<keyword evidence="3" id="KW-0328">Glycosyltransferase</keyword>
<accession>A0ABW0BSQ8</accession>
<dbReference type="SUPFAM" id="SSF53448">
    <property type="entry name" value="Nucleotide-diphospho-sugar transferases"/>
    <property type="match status" value="1"/>
</dbReference>
<keyword evidence="3" id="KW-0808">Transferase</keyword>
<keyword evidence="1" id="KW-0472">Membrane</keyword>
<reference evidence="4" key="1">
    <citation type="journal article" date="2019" name="Int. J. Syst. Evol. Microbiol.">
        <title>The Global Catalogue of Microorganisms (GCM) 10K type strain sequencing project: providing services to taxonomists for standard genome sequencing and annotation.</title>
        <authorList>
            <consortium name="The Broad Institute Genomics Platform"/>
            <consortium name="The Broad Institute Genome Sequencing Center for Infectious Disease"/>
            <person name="Wu L."/>
            <person name="Ma J."/>
        </authorList>
    </citation>
    <scope>NUCLEOTIDE SEQUENCE [LARGE SCALE GENOMIC DNA]</scope>
    <source>
        <strain evidence="4">CGMCC 1.7030</strain>
    </source>
</reference>
<evidence type="ECO:0000313" key="4">
    <source>
        <dbReference type="Proteomes" id="UP001596163"/>
    </source>
</evidence>
<dbReference type="Gene3D" id="3.90.550.10">
    <property type="entry name" value="Spore Coat Polysaccharide Biosynthesis Protein SpsA, Chain A"/>
    <property type="match status" value="1"/>
</dbReference>
<dbReference type="EC" id="2.4.-.-" evidence="3"/>
<dbReference type="RefSeq" id="WP_377911139.1">
    <property type="nucleotide sequence ID" value="NZ_JBHSKS010000001.1"/>
</dbReference>
<dbReference type="EMBL" id="JBHSKS010000001">
    <property type="protein sequence ID" value="MFC5190248.1"/>
    <property type="molecule type" value="Genomic_DNA"/>
</dbReference>
<keyword evidence="1" id="KW-1133">Transmembrane helix</keyword>
<protein>
    <submittedName>
        <fullName evidence="3">Glycosyltransferase</fullName>
        <ecNumber evidence="3">2.4.-.-</ecNumber>
    </submittedName>
</protein>
<sequence>MIKIALICSHNGEEYLSDQVRSMLSQSVPLDQIIIHDYFSSDATRAVIESLKEESGKISSHYFDEAKSACHSFLNSISWIRDHYDGLDYILFLSDQDDVWVDKKNESVLKYLQEGADFVFHDVMIADSDLRVLKPSFYQKFWDIKRDFSLPSLYLSNCVIGHTITVTGKFLKQINLQFDDRIPMHDWYLALWVLRGALPYQFIPEALSYYRQHDKNVLGASQSNPLAKIRKSYRHGRVLLRYQEFLLERGFDTSSDLWYLFKNSLKIRPLNKMFFLLLTLFFSTLYRLGFSKG</sequence>
<dbReference type="Pfam" id="PF00535">
    <property type="entry name" value="Glycos_transf_2"/>
    <property type="match status" value="1"/>
</dbReference>
<keyword evidence="1" id="KW-0812">Transmembrane</keyword>